<accession>A0A5R8XYC6</accession>
<evidence type="ECO:0000256" key="3">
    <source>
        <dbReference type="ARBA" id="ARBA00001522"/>
    </source>
</evidence>
<comment type="pathway">
    <text evidence="5">Cofactor biosynthesis; adenosylcobalamin biosynthesis; adenosylcobalamin from cob(II)yrinate a,c-diamide: step 6/7.</text>
</comment>
<dbReference type="EC" id="2.7.7.62" evidence="9"/>
<keyword evidence="13" id="KW-0418">Kinase</keyword>
<keyword evidence="10" id="KW-0169">Cobalamin biosynthesis</keyword>
<evidence type="ECO:0000256" key="12">
    <source>
        <dbReference type="ARBA" id="ARBA00022741"/>
    </source>
</evidence>
<dbReference type="EMBL" id="VANU01000006">
    <property type="protein sequence ID" value="TLP36299.1"/>
    <property type="molecule type" value="Genomic_DNA"/>
</dbReference>
<dbReference type="GO" id="GO:0005524">
    <property type="term" value="F:ATP binding"/>
    <property type="evidence" value="ECO:0007669"/>
    <property type="project" value="UniProtKB-KW"/>
</dbReference>
<evidence type="ECO:0000256" key="9">
    <source>
        <dbReference type="ARBA" id="ARBA00012523"/>
    </source>
</evidence>
<evidence type="ECO:0000256" key="7">
    <source>
        <dbReference type="ARBA" id="ARBA00007490"/>
    </source>
</evidence>
<dbReference type="OrthoDB" id="9788370at2"/>
<dbReference type="PIRSF" id="PIRSF006135">
    <property type="entry name" value="CobU"/>
    <property type="match status" value="1"/>
</dbReference>
<sequence length="168" mass="19446">MDNNKKILYFGGQKSGKSLLAEKKACELSQHKKPFYIATYDNSFGDEEMIKRVHKHQNQRLDKFITLEETKELSKVIKEDESYLIDCISMWILNRLDDNEDILLEELEKISKIKANIVFVLNDVNSGVIPMDKISRKYIDLSGVIGQKLASFCDEVYEVKLGLPQRLK</sequence>
<dbReference type="Proteomes" id="UP000308901">
    <property type="component" value="Unassembled WGS sequence"/>
</dbReference>
<dbReference type="GO" id="GO:0008820">
    <property type="term" value="F:cobinamide phosphate guanylyltransferase activity"/>
    <property type="evidence" value="ECO:0007669"/>
    <property type="project" value="UniProtKB-EC"/>
</dbReference>
<evidence type="ECO:0000313" key="21">
    <source>
        <dbReference type="Proteomes" id="UP000308901"/>
    </source>
</evidence>
<feature type="active site" description="GMP-histidine intermediate" evidence="18">
    <location>
        <position position="56"/>
    </location>
</feature>
<evidence type="ECO:0000256" key="14">
    <source>
        <dbReference type="ARBA" id="ARBA00022840"/>
    </source>
</evidence>
<dbReference type="InterPro" id="IPR027417">
    <property type="entry name" value="P-loop_NTPase"/>
</dbReference>
<dbReference type="InterPro" id="IPR003203">
    <property type="entry name" value="CobU/CobP"/>
</dbReference>
<dbReference type="GO" id="GO:0005525">
    <property type="term" value="F:GTP binding"/>
    <property type="evidence" value="ECO:0007669"/>
    <property type="project" value="UniProtKB-KW"/>
</dbReference>
<dbReference type="PANTHER" id="PTHR34848:SF1">
    <property type="entry name" value="BIFUNCTIONAL ADENOSYLCOBALAMIN BIOSYNTHESIS PROTEIN COBU"/>
    <property type="match status" value="1"/>
</dbReference>
<dbReference type="Pfam" id="PF02283">
    <property type="entry name" value="CobU"/>
    <property type="match status" value="1"/>
</dbReference>
<keyword evidence="12 19" id="KW-0547">Nucleotide-binding</keyword>
<evidence type="ECO:0000256" key="17">
    <source>
        <dbReference type="ARBA" id="ARBA00030571"/>
    </source>
</evidence>
<evidence type="ECO:0000256" key="19">
    <source>
        <dbReference type="PIRSR" id="PIRSR006135-2"/>
    </source>
</evidence>
<feature type="binding site" evidence="19">
    <location>
        <position position="86"/>
    </location>
    <ligand>
        <name>GTP</name>
        <dbReference type="ChEBI" id="CHEBI:37565"/>
    </ligand>
</feature>
<comment type="catalytic activity">
    <reaction evidence="1">
        <text>adenosylcob(III)inamide + ATP = adenosylcob(III)inamide phosphate + ADP + H(+)</text>
        <dbReference type="Rhea" id="RHEA:15769"/>
        <dbReference type="ChEBI" id="CHEBI:2480"/>
        <dbReference type="ChEBI" id="CHEBI:15378"/>
        <dbReference type="ChEBI" id="CHEBI:30616"/>
        <dbReference type="ChEBI" id="CHEBI:58502"/>
        <dbReference type="ChEBI" id="CHEBI:456216"/>
        <dbReference type="EC" id="2.7.1.156"/>
    </reaction>
</comment>
<evidence type="ECO:0000256" key="11">
    <source>
        <dbReference type="ARBA" id="ARBA00022679"/>
    </source>
</evidence>
<protein>
    <recommendedName>
        <fullName evidence="16">Adenosylcobinamide kinase</fullName>
        <ecNumber evidence="8">2.7.1.156</ecNumber>
        <ecNumber evidence="9">2.7.7.62</ecNumber>
    </recommendedName>
    <alternativeName>
        <fullName evidence="17">Adenosylcobinamide-phosphate guanylyltransferase</fullName>
    </alternativeName>
</protein>
<dbReference type="SUPFAM" id="SSF52540">
    <property type="entry name" value="P-loop containing nucleoside triphosphate hydrolases"/>
    <property type="match status" value="1"/>
</dbReference>
<keyword evidence="11 20" id="KW-0808">Transferase</keyword>
<evidence type="ECO:0000256" key="13">
    <source>
        <dbReference type="ARBA" id="ARBA00022777"/>
    </source>
</evidence>
<keyword evidence="14" id="KW-0067">ATP-binding</keyword>
<comment type="function">
    <text evidence="4">Catalyzes ATP-dependent phosphorylation of adenosylcobinamide and addition of GMP to adenosylcobinamide phosphate.</text>
</comment>
<keyword evidence="21" id="KW-1185">Reference proteome</keyword>
<dbReference type="EC" id="2.7.1.156" evidence="8"/>
<dbReference type="RefSeq" id="WP_138153529.1">
    <property type="nucleotide sequence ID" value="NZ_VANU01000006.1"/>
</dbReference>
<evidence type="ECO:0000256" key="4">
    <source>
        <dbReference type="ARBA" id="ARBA00003889"/>
    </source>
</evidence>
<feature type="binding site" evidence="19">
    <location>
        <begin position="11"/>
        <end position="18"/>
    </location>
    <ligand>
        <name>GTP</name>
        <dbReference type="ChEBI" id="CHEBI:37565"/>
    </ligand>
</feature>
<keyword evidence="15 19" id="KW-0342">GTP-binding</keyword>
<dbReference type="AlphaFoldDB" id="A0A5R8XYC6"/>
<gene>
    <name evidence="20" type="ORF">FDK22_13625</name>
</gene>
<evidence type="ECO:0000256" key="2">
    <source>
        <dbReference type="ARBA" id="ARBA00000711"/>
    </source>
</evidence>
<evidence type="ECO:0000256" key="18">
    <source>
        <dbReference type="PIRSR" id="PIRSR006135-1"/>
    </source>
</evidence>
<evidence type="ECO:0000256" key="6">
    <source>
        <dbReference type="ARBA" id="ARBA00005159"/>
    </source>
</evidence>
<evidence type="ECO:0000313" key="20">
    <source>
        <dbReference type="EMBL" id="TLP36299.1"/>
    </source>
</evidence>
<evidence type="ECO:0000256" key="5">
    <source>
        <dbReference type="ARBA" id="ARBA00004692"/>
    </source>
</evidence>
<keyword evidence="20" id="KW-0548">Nucleotidyltransferase</keyword>
<comment type="catalytic activity">
    <reaction evidence="2">
        <text>adenosylcob(III)inamide phosphate + GTP + H(+) = adenosylcob(III)inamide-GDP + diphosphate</text>
        <dbReference type="Rhea" id="RHEA:22712"/>
        <dbReference type="ChEBI" id="CHEBI:15378"/>
        <dbReference type="ChEBI" id="CHEBI:33019"/>
        <dbReference type="ChEBI" id="CHEBI:37565"/>
        <dbReference type="ChEBI" id="CHEBI:58502"/>
        <dbReference type="ChEBI" id="CHEBI:60487"/>
        <dbReference type="EC" id="2.7.7.62"/>
    </reaction>
</comment>
<evidence type="ECO:0000256" key="8">
    <source>
        <dbReference type="ARBA" id="ARBA00012016"/>
    </source>
</evidence>
<comment type="pathway">
    <text evidence="6">Cofactor biosynthesis; adenosylcobalamin biosynthesis; adenosylcobalamin from cob(II)yrinate a,c-diamide: step 5/7.</text>
</comment>
<feature type="binding site" evidence="19">
    <location>
        <position position="68"/>
    </location>
    <ligand>
        <name>GTP</name>
        <dbReference type="ChEBI" id="CHEBI:37565"/>
    </ligand>
</feature>
<dbReference type="GO" id="GO:0009236">
    <property type="term" value="P:cobalamin biosynthetic process"/>
    <property type="evidence" value="ECO:0007669"/>
    <property type="project" value="UniProtKB-UniPathway"/>
</dbReference>
<reference evidence="20 21" key="1">
    <citation type="submission" date="2019-05" db="EMBL/GenBank/DDBJ databases">
        <title>Arcobacter sp. nov., isolated from sea sediment.</title>
        <authorList>
            <person name="Kim W."/>
        </authorList>
    </citation>
    <scope>NUCLEOTIDE SEQUENCE [LARGE SCALE GENOMIC DNA]</scope>
    <source>
        <strain evidence="20 21">CAU 1517</strain>
    </source>
</reference>
<comment type="similarity">
    <text evidence="7">Belongs to the CobU/CobP family.</text>
</comment>
<evidence type="ECO:0000256" key="1">
    <source>
        <dbReference type="ARBA" id="ARBA00000312"/>
    </source>
</evidence>
<organism evidence="20 21">
    <name type="scientific">Arcobacter arenosus</name>
    <dbReference type="NCBI Taxonomy" id="2576037"/>
    <lineage>
        <taxon>Bacteria</taxon>
        <taxon>Pseudomonadati</taxon>
        <taxon>Campylobacterota</taxon>
        <taxon>Epsilonproteobacteria</taxon>
        <taxon>Campylobacterales</taxon>
        <taxon>Arcobacteraceae</taxon>
        <taxon>Arcobacter</taxon>
    </lineage>
</organism>
<dbReference type="UniPathway" id="UPA00148">
    <property type="reaction ID" value="UER00236"/>
</dbReference>
<dbReference type="GO" id="GO:0043752">
    <property type="term" value="F:adenosylcobinamide kinase activity"/>
    <property type="evidence" value="ECO:0007669"/>
    <property type="project" value="UniProtKB-EC"/>
</dbReference>
<evidence type="ECO:0000256" key="15">
    <source>
        <dbReference type="ARBA" id="ARBA00023134"/>
    </source>
</evidence>
<name>A0A5R8XYC6_9BACT</name>
<evidence type="ECO:0000256" key="16">
    <source>
        <dbReference type="ARBA" id="ARBA00029570"/>
    </source>
</evidence>
<dbReference type="Gene3D" id="3.40.50.300">
    <property type="entry name" value="P-loop containing nucleotide triphosphate hydrolases"/>
    <property type="match status" value="1"/>
</dbReference>
<proteinExistence type="inferred from homology"/>
<evidence type="ECO:0000256" key="10">
    <source>
        <dbReference type="ARBA" id="ARBA00022573"/>
    </source>
</evidence>
<comment type="caution">
    <text evidence="20">The sequence shown here is derived from an EMBL/GenBank/DDBJ whole genome shotgun (WGS) entry which is preliminary data.</text>
</comment>
<dbReference type="PANTHER" id="PTHR34848">
    <property type="match status" value="1"/>
</dbReference>
<comment type="catalytic activity">
    <reaction evidence="3">
        <text>adenosylcob(III)inamide + GTP = adenosylcob(III)inamide phosphate + GDP + H(+)</text>
        <dbReference type="Rhea" id="RHEA:15765"/>
        <dbReference type="ChEBI" id="CHEBI:2480"/>
        <dbReference type="ChEBI" id="CHEBI:15378"/>
        <dbReference type="ChEBI" id="CHEBI:37565"/>
        <dbReference type="ChEBI" id="CHEBI:58189"/>
        <dbReference type="ChEBI" id="CHEBI:58502"/>
        <dbReference type="EC" id="2.7.1.156"/>
    </reaction>
</comment>